<feature type="region of interest" description="Disordered" evidence="1">
    <location>
        <begin position="28"/>
        <end position="86"/>
    </location>
</feature>
<organism evidence="3 4">
    <name type="scientific">Cryptosporidium parvum</name>
    <dbReference type="NCBI Taxonomy" id="5807"/>
    <lineage>
        <taxon>Eukaryota</taxon>
        <taxon>Sar</taxon>
        <taxon>Alveolata</taxon>
        <taxon>Apicomplexa</taxon>
        <taxon>Conoidasida</taxon>
        <taxon>Coccidia</taxon>
        <taxon>Eucoccidiorida</taxon>
        <taxon>Eimeriorina</taxon>
        <taxon>Cryptosporidiidae</taxon>
        <taxon>Cryptosporidium</taxon>
    </lineage>
</organism>
<feature type="compositionally biased region" description="Polar residues" evidence="1">
    <location>
        <begin position="159"/>
        <end position="181"/>
    </location>
</feature>
<name>A0A7S7RED0_CRYPV</name>
<feature type="compositionally biased region" description="Basic residues" evidence="1">
    <location>
        <begin position="195"/>
        <end position="212"/>
    </location>
</feature>
<dbReference type="Proteomes" id="UP000593906">
    <property type="component" value="Chromosome 8"/>
</dbReference>
<feature type="compositionally biased region" description="Basic and acidic residues" evidence="1">
    <location>
        <begin position="384"/>
        <end position="401"/>
    </location>
</feature>
<evidence type="ECO:0000313" key="4">
    <source>
        <dbReference type="Proteomes" id="UP000593906"/>
    </source>
</evidence>
<gene>
    <name evidence="3" type="ORF">CPATCC_004071</name>
</gene>
<dbReference type="EMBL" id="CP044415">
    <property type="protein sequence ID" value="QOY40002.1"/>
    <property type="molecule type" value="Genomic_DNA"/>
</dbReference>
<feature type="compositionally biased region" description="Basic and acidic residues" evidence="1">
    <location>
        <begin position="227"/>
        <end position="238"/>
    </location>
</feature>
<feature type="compositionally biased region" description="Basic and acidic residues" evidence="1">
    <location>
        <begin position="253"/>
        <end position="267"/>
    </location>
</feature>
<feature type="compositionally biased region" description="Acidic residues" evidence="1">
    <location>
        <begin position="281"/>
        <end position="292"/>
    </location>
</feature>
<evidence type="ECO:0000259" key="2">
    <source>
        <dbReference type="PROSITE" id="PS50800"/>
    </source>
</evidence>
<feature type="region of interest" description="Disordered" evidence="1">
    <location>
        <begin position="374"/>
        <end position="409"/>
    </location>
</feature>
<feature type="region of interest" description="Disordered" evidence="1">
    <location>
        <begin position="154"/>
        <end position="295"/>
    </location>
</feature>
<dbReference type="InterPro" id="IPR003034">
    <property type="entry name" value="SAP_dom"/>
</dbReference>
<dbReference type="Gene3D" id="1.10.720.30">
    <property type="entry name" value="SAP domain"/>
    <property type="match status" value="1"/>
</dbReference>
<dbReference type="OMA" id="LYIFTID"/>
<dbReference type="PROSITE" id="PS50800">
    <property type="entry name" value="SAP"/>
    <property type="match status" value="1"/>
</dbReference>
<feature type="domain" description="SAP" evidence="2">
    <location>
        <begin position="99"/>
        <end position="133"/>
    </location>
</feature>
<reference evidence="3 4" key="1">
    <citation type="submission" date="2019-09" db="EMBL/GenBank/DDBJ databases">
        <title>Consistent, comparative and evidence-based genome assembly and annotation for Cryptosporidium parvum, C. hominis and C. tyzzeri.</title>
        <authorList>
            <person name="Baptista R.P."/>
            <person name="Li Y."/>
            <person name="Sateriale A."/>
            <person name="Ansell B."/>
            <person name="Jex A."/>
            <person name="Sanders M."/>
            <person name="Brooks K."/>
            <person name="Tracey A."/>
            <person name="Berriman M."/>
            <person name="Striepen B."/>
            <person name="Cotton J.A."/>
            <person name="Kissinger J.C."/>
        </authorList>
    </citation>
    <scope>NUCLEOTIDE SEQUENCE [LARGE SCALE GENOMIC DNA]</scope>
    <source>
        <strain evidence="3 4">IOWA-ATCC</strain>
    </source>
</reference>
<protein>
    <recommendedName>
        <fullName evidence="2">SAP domain-containing protein</fullName>
    </recommendedName>
</protein>
<dbReference type="InterPro" id="IPR036361">
    <property type="entry name" value="SAP_dom_sf"/>
</dbReference>
<accession>A0A7S7RED0</accession>
<dbReference type="AlphaFoldDB" id="A0A7S7RED0"/>
<dbReference type="SMART" id="SM00513">
    <property type="entry name" value="SAP"/>
    <property type="match status" value="1"/>
</dbReference>
<feature type="compositionally biased region" description="Basic and acidic residues" evidence="1">
    <location>
        <begin position="28"/>
        <end position="68"/>
    </location>
</feature>
<sequence length="409" mass="46541">MNGNYHQERSRLIQQHKEEIKSIEKEIKSKRGTLKEQYQRQLEEAQKRHEDEMKEFESKYGNSEEKTKKGAKPASSSFSLGGEEKCNSEKTVLYEERQWNSLSKSELEAECKLRGLNSKGSKEDLVTRLFIFTADQKSKLSKISQNDQDSIKLVESRGKTSGQLESSSIKKFTMVSSTNKFTPPEINYSEAGGTGRRKGRSQNRKVDHRKNAKPGQNSWAAFCARNDIPRKKNADLNIHENSNSESSDDEENEKEKQSSSEGSHSEGESSVENSESGSSESDSDSEDIDEEELAKRNKRRAVMVKVLEKMFSSITINEKKNGLKLSEIQGQLTRLNVKNFKPELLGYKSVEDWVSSQPKTVLTYDEGNQLIFPPGYKIPASSKSKKEDPYYVDSLSEKEEEKSDDDFFM</sequence>
<dbReference type="VEuPathDB" id="CryptoDB:CPATCC_0002570"/>
<proteinExistence type="predicted"/>
<dbReference type="SUPFAM" id="SSF68906">
    <property type="entry name" value="SAP domain"/>
    <property type="match status" value="1"/>
</dbReference>
<evidence type="ECO:0000313" key="3">
    <source>
        <dbReference type="EMBL" id="QOY40002.1"/>
    </source>
</evidence>
<evidence type="ECO:0000256" key="1">
    <source>
        <dbReference type="SAM" id="MobiDB-lite"/>
    </source>
</evidence>
<feature type="compositionally biased region" description="Low complexity" evidence="1">
    <location>
        <begin position="268"/>
        <end position="280"/>
    </location>
</feature>
<dbReference type="Pfam" id="PF02037">
    <property type="entry name" value="SAP"/>
    <property type="match status" value="1"/>
</dbReference>